<evidence type="ECO:0000313" key="2">
    <source>
        <dbReference type="EMBL" id="GAA0523789.1"/>
    </source>
</evidence>
<keyword evidence="3" id="KW-1185">Reference proteome</keyword>
<evidence type="ECO:0000256" key="1">
    <source>
        <dbReference type="SAM" id="MobiDB-lite"/>
    </source>
</evidence>
<protein>
    <submittedName>
        <fullName evidence="2">Uncharacterized protein</fullName>
    </submittedName>
</protein>
<reference evidence="3" key="1">
    <citation type="journal article" date="2019" name="Int. J. Syst. Evol. Microbiol.">
        <title>The Global Catalogue of Microorganisms (GCM) 10K type strain sequencing project: providing services to taxonomists for standard genome sequencing and annotation.</title>
        <authorList>
            <consortium name="The Broad Institute Genomics Platform"/>
            <consortium name="The Broad Institute Genome Sequencing Center for Infectious Disease"/>
            <person name="Wu L."/>
            <person name="Ma J."/>
        </authorList>
    </citation>
    <scope>NUCLEOTIDE SEQUENCE [LARGE SCALE GENOMIC DNA]</scope>
    <source>
        <strain evidence="3">JCM 14368</strain>
    </source>
</reference>
<gene>
    <name evidence="2" type="ORF">GCM10008937_34120</name>
</gene>
<organism evidence="2 3">
    <name type="scientific">Deinococcus depolymerans</name>
    <dbReference type="NCBI Taxonomy" id="392408"/>
    <lineage>
        <taxon>Bacteria</taxon>
        <taxon>Thermotogati</taxon>
        <taxon>Deinococcota</taxon>
        <taxon>Deinococci</taxon>
        <taxon>Deinococcales</taxon>
        <taxon>Deinococcaceae</taxon>
        <taxon>Deinococcus</taxon>
    </lineage>
</organism>
<proteinExistence type="predicted"/>
<name>A0ABP3MNB3_9DEIO</name>
<sequence>MVFAHPERREIPKPALGQRHLRAQGPTHARTDHEVLDVDTPNTCLRHRFTGPLTFTYKDKEWVTELALRHAMQVALIKRTYRRRENSPAPT</sequence>
<comment type="caution">
    <text evidence="2">The sequence shown here is derived from an EMBL/GenBank/DDBJ whole genome shotgun (WGS) entry which is preliminary data.</text>
</comment>
<dbReference type="EMBL" id="BAAADB010000034">
    <property type="protein sequence ID" value="GAA0523789.1"/>
    <property type="molecule type" value="Genomic_DNA"/>
</dbReference>
<feature type="compositionally biased region" description="Basic and acidic residues" evidence="1">
    <location>
        <begin position="1"/>
        <end position="12"/>
    </location>
</feature>
<feature type="region of interest" description="Disordered" evidence="1">
    <location>
        <begin position="1"/>
        <end position="32"/>
    </location>
</feature>
<accession>A0ABP3MNB3</accession>
<evidence type="ECO:0000313" key="3">
    <source>
        <dbReference type="Proteomes" id="UP001500191"/>
    </source>
</evidence>
<dbReference type="Proteomes" id="UP001500191">
    <property type="component" value="Unassembled WGS sequence"/>
</dbReference>